<evidence type="ECO:0008006" key="3">
    <source>
        <dbReference type="Google" id="ProtNLM"/>
    </source>
</evidence>
<evidence type="ECO:0000313" key="1">
    <source>
        <dbReference type="EMBL" id="MPR34471.1"/>
    </source>
</evidence>
<dbReference type="Gene3D" id="2.60.40.1120">
    <property type="entry name" value="Carboxypeptidase-like, regulatory domain"/>
    <property type="match status" value="1"/>
</dbReference>
<organism evidence="1 2">
    <name type="scientific">Salmonirosea aquatica</name>
    <dbReference type="NCBI Taxonomy" id="2654236"/>
    <lineage>
        <taxon>Bacteria</taxon>
        <taxon>Pseudomonadati</taxon>
        <taxon>Bacteroidota</taxon>
        <taxon>Cytophagia</taxon>
        <taxon>Cytophagales</taxon>
        <taxon>Spirosomataceae</taxon>
        <taxon>Salmonirosea</taxon>
    </lineage>
</organism>
<gene>
    <name evidence="1" type="ORF">GBK04_14185</name>
</gene>
<name>A0A7C9FPE0_9BACT</name>
<keyword evidence="2" id="KW-1185">Reference proteome</keyword>
<evidence type="ECO:0000313" key="2">
    <source>
        <dbReference type="Proteomes" id="UP000479293"/>
    </source>
</evidence>
<dbReference type="RefSeq" id="WP_152760720.1">
    <property type="nucleotide sequence ID" value="NZ_WHLY01000002.1"/>
</dbReference>
<dbReference type="Proteomes" id="UP000479293">
    <property type="component" value="Unassembled WGS sequence"/>
</dbReference>
<protein>
    <recommendedName>
        <fullName evidence="3">Carboxypeptidase regulatory-like domain-containing protein</fullName>
    </recommendedName>
</protein>
<dbReference type="InterPro" id="IPR008969">
    <property type="entry name" value="CarboxyPept-like_regulatory"/>
</dbReference>
<dbReference type="AlphaFoldDB" id="A0A7C9FPE0"/>
<reference evidence="1 2" key="1">
    <citation type="submission" date="2019-10" db="EMBL/GenBank/DDBJ databases">
        <title>Draft Genome Sequence of Cytophagaceae sp. SJW1-29.</title>
        <authorList>
            <person name="Choi A."/>
        </authorList>
    </citation>
    <scope>NUCLEOTIDE SEQUENCE [LARGE SCALE GENOMIC DNA]</scope>
    <source>
        <strain evidence="1 2">SJW1-29</strain>
    </source>
</reference>
<accession>A0A7C9FPE0</accession>
<dbReference type="EMBL" id="WHLY01000002">
    <property type="protein sequence ID" value="MPR34471.1"/>
    <property type="molecule type" value="Genomic_DNA"/>
</dbReference>
<comment type="caution">
    <text evidence="1">The sequence shown here is derived from an EMBL/GenBank/DDBJ whole genome shotgun (WGS) entry which is preliminary data.</text>
</comment>
<sequence>MKPRQIPWGRVHPIHRLLGKIGLAYSPIIIVLLIESCRNKEVARLTTVYGKVTDQAGQPVDSVTIGMQGYEGWLGGLPIDKVYTNQKGEYELVVDVPLRYSYAGVQLNFEYRSLLDSYYDWLIYKNDVKTGDCCIVTMGGKTKYDFTLLPK</sequence>
<dbReference type="SUPFAM" id="SSF49464">
    <property type="entry name" value="Carboxypeptidase regulatory domain-like"/>
    <property type="match status" value="1"/>
</dbReference>
<proteinExistence type="predicted"/>